<evidence type="ECO:0000256" key="13">
    <source>
        <dbReference type="RuleBase" id="RU910737"/>
    </source>
</evidence>
<evidence type="ECO:0000256" key="7">
    <source>
        <dbReference type="ARBA" id="ARBA00022769"/>
    </source>
</evidence>
<feature type="compositionally biased region" description="Low complexity" evidence="14">
    <location>
        <begin position="538"/>
        <end position="549"/>
    </location>
</feature>
<keyword evidence="13" id="KW-0269">Exonuclease</keyword>
<evidence type="ECO:0000256" key="5">
    <source>
        <dbReference type="ARBA" id="ARBA00022723"/>
    </source>
</evidence>
<sequence>MGIKGLLPYVKNACREGNISEFHDRTIAIDVSCYLHRGIVGCMHQISQGKETDFYVHYVLKYVKLLLSHRCNVIMVFDGRPLPAKREVNDERRARREENRKLAEQLMKEGKMEEAQKMFRMTSTITAEIVEKTIQTARKLDRVDIIVAPYEADAQLAYLTKAGFAHAVVTEDSDLIAFGCERIIFKLQDSGPCTIYDGTKLPKCVSKPIQQNFSFDVFRRICILAGCDYLQKGLPGVGLAKAETFFSKALNPDMKTTLPRIPSYLKMPKLKPLVTNEFVNDFERAEKTFRYQIVFDPRERCQKPLNPYPLEELAADDDDEDDDFVSKSSQDRNFKFAGSVCSPREAIRLALGNQSESLSKSIIQDKFTLLKPIPSWSIWNSEKADDPQDEEPSDSYAFVSTSVVRKVEKTPEVSRKRPREEDEQDGEKKPKKNAFVLKPKNGALNPWNADELLKMYGVAPKEEDEPVPKPNISFMSYVNPQERVRKLQSIAESEPSTPKVSRYFCKPANSSPRLRMGFLTKSKLKPLHRVDQPEMGLESTESESSTSSSYEKENDTNITDSLSPKIVPSSPSLKNNEVEEPASALISSPSNPFGNLELVESVLIGYFQLIERRVFEE</sequence>
<evidence type="ECO:0000256" key="4">
    <source>
        <dbReference type="ARBA" id="ARBA00022722"/>
    </source>
</evidence>
<dbReference type="PANTHER" id="PTHR11081">
    <property type="entry name" value="FLAP ENDONUCLEASE FAMILY MEMBER"/>
    <property type="match status" value="1"/>
</dbReference>
<dbReference type="GO" id="GO:0006310">
    <property type="term" value="P:DNA recombination"/>
    <property type="evidence" value="ECO:0007669"/>
    <property type="project" value="TreeGrafter"/>
</dbReference>
<dbReference type="GO" id="GO:0005634">
    <property type="term" value="C:nucleus"/>
    <property type="evidence" value="ECO:0007669"/>
    <property type="project" value="UniProtKB-SubCell"/>
</dbReference>
<feature type="domain" description="XPG-I" evidence="15">
    <location>
        <begin position="139"/>
        <end position="203"/>
    </location>
</feature>
<dbReference type="Pfam" id="PF00752">
    <property type="entry name" value="XPG_N"/>
    <property type="match status" value="1"/>
</dbReference>
<dbReference type="EMBL" id="JAUCMV010000004">
    <property type="protein sequence ID" value="KAK0406145.1"/>
    <property type="molecule type" value="Genomic_DNA"/>
</dbReference>
<keyword evidence="4 13" id="KW-0540">Nuclease</keyword>
<dbReference type="Proteomes" id="UP001175271">
    <property type="component" value="Unassembled WGS sequence"/>
</dbReference>
<dbReference type="InterPro" id="IPR006084">
    <property type="entry name" value="XPG/Rad2"/>
</dbReference>
<keyword evidence="9 13" id="KW-0460">Magnesium</keyword>
<dbReference type="SMART" id="SM00279">
    <property type="entry name" value="HhH2"/>
    <property type="match status" value="1"/>
</dbReference>
<keyword evidence="12 13" id="KW-0539">Nucleus</keyword>
<gene>
    <name evidence="17" type="ORF">QR680_018393</name>
</gene>
<keyword evidence="11 13" id="KW-0234">DNA repair</keyword>
<dbReference type="GO" id="GO:0006298">
    <property type="term" value="P:mismatch repair"/>
    <property type="evidence" value="ECO:0007669"/>
    <property type="project" value="TreeGrafter"/>
</dbReference>
<keyword evidence="5 13" id="KW-0479">Metal-binding</keyword>
<keyword evidence="10 13" id="KW-0267">Excision nuclease</keyword>
<evidence type="ECO:0000256" key="14">
    <source>
        <dbReference type="SAM" id="MobiDB-lite"/>
    </source>
</evidence>
<accession>A0AA39LQY5</accession>
<dbReference type="FunFam" id="1.10.150.20:FF:000011">
    <property type="entry name" value="exonuclease 1"/>
    <property type="match status" value="1"/>
</dbReference>
<comment type="subcellular location">
    <subcellularLocation>
        <location evidence="1 13">Nucleus</location>
    </subcellularLocation>
</comment>
<feature type="compositionally biased region" description="Basic and acidic residues" evidence="14">
    <location>
        <begin position="407"/>
        <end position="420"/>
    </location>
</feature>
<organism evidence="17 18">
    <name type="scientific">Steinernema hermaphroditum</name>
    <dbReference type="NCBI Taxonomy" id="289476"/>
    <lineage>
        <taxon>Eukaryota</taxon>
        <taxon>Metazoa</taxon>
        <taxon>Ecdysozoa</taxon>
        <taxon>Nematoda</taxon>
        <taxon>Chromadorea</taxon>
        <taxon>Rhabditida</taxon>
        <taxon>Tylenchina</taxon>
        <taxon>Panagrolaimomorpha</taxon>
        <taxon>Strongyloidoidea</taxon>
        <taxon>Steinernematidae</taxon>
        <taxon>Steinernema</taxon>
    </lineage>
</organism>
<evidence type="ECO:0000259" key="15">
    <source>
        <dbReference type="SMART" id="SM00484"/>
    </source>
</evidence>
<evidence type="ECO:0000256" key="8">
    <source>
        <dbReference type="ARBA" id="ARBA00022801"/>
    </source>
</evidence>
<comment type="caution">
    <text evidence="17">The sequence shown here is derived from an EMBL/GenBank/DDBJ whole genome shotgun (WGS) entry which is preliminary data.</text>
</comment>
<dbReference type="Pfam" id="PF00867">
    <property type="entry name" value="XPG_I"/>
    <property type="match status" value="1"/>
</dbReference>
<name>A0AA39LQY5_9BILA</name>
<keyword evidence="18" id="KW-1185">Reference proteome</keyword>
<keyword evidence="13" id="KW-0238">DNA-binding</keyword>
<comment type="similarity">
    <text evidence="2 13">Belongs to the XPG/RAD2 endonuclease family. EXO1 subfamily.</text>
</comment>
<reference evidence="17" key="1">
    <citation type="submission" date="2023-06" db="EMBL/GenBank/DDBJ databases">
        <title>Genomic analysis of the entomopathogenic nematode Steinernema hermaphroditum.</title>
        <authorList>
            <person name="Schwarz E.M."/>
            <person name="Heppert J.K."/>
            <person name="Baniya A."/>
            <person name="Schwartz H.T."/>
            <person name="Tan C.-H."/>
            <person name="Antoshechkin I."/>
            <person name="Sternberg P.W."/>
            <person name="Goodrich-Blair H."/>
            <person name="Dillman A.R."/>
        </authorList>
    </citation>
    <scope>NUCLEOTIDE SEQUENCE</scope>
    <source>
        <strain evidence="17">PS9179</strain>
        <tissue evidence="17">Whole animal</tissue>
    </source>
</reference>
<dbReference type="InterPro" id="IPR008918">
    <property type="entry name" value="HhH2"/>
</dbReference>
<feature type="region of interest" description="Disordered" evidence="14">
    <location>
        <begin position="525"/>
        <end position="589"/>
    </location>
</feature>
<dbReference type="EC" id="3.1.-.-" evidence="13"/>
<evidence type="ECO:0000256" key="9">
    <source>
        <dbReference type="ARBA" id="ARBA00022842"/>
    </source>
</evidence>
<dbReference type="FunFam" id="3.40.50.1010:FF:000002">
    <property type="entry name" value="Exonuclease 1, putative"/>
    <property type="match status" value="1"/>
</dbReference>
<dbReference type="SMART" id="SM00485">
    <property type="entry name" value="XPGN"/>
    <property type="match status" value="1"/>
</dbReference>
<keyword evidence="7 13" id="KW-0228">DNA excision</keyword>
<feature type="region of interest" description="Disordered" evidence="14">
    <location>
        <begin position="407"/>
        <end position="442"/>
    </location>
</feature>
<evidence type="ECO:0000256" key="3">
    <source>
        <dbReference type="ARBA" id="ARBA00020324"/>
    </source>
</evidence>
<dbReference type="PRINTS" id="PR00853">
    <property type="entry name" value="XPGRADSUPER"/>
</dbReference>
<evidence type="ECO:0000313" key="18">
    <source>
        <dbReference type="Proteomes" id="UP001175271"/>
    </source>
</evidence>
<dbReference type="SMART" id="SM00484">
    <property type="entry name" value="XPGI"/>
    <property type="match status" value="1"/>
</dbReference>
<dbReference type="SUPFAM" id="SSF47807">
    <property type="entry name" value="5' to 3' exonuclease, C-terminal subdomain"/>
    <property type="match status" value="1"/>
</dbReference>
<dbReference type="InterPro" id="IPR044752">
    <property type="entry name" value="PIN-like_EXO1"/>
</dbReference>
<evidence type="ECO:0000256" key="6">
    <source>
        <dbReference type="ARBA" id="ARBA00022763"/>
    </source>
</evidence>
<dbReference type="AlphaFoldDB" id="A0AA39LQY5"/>
<evidence type="ECO:0000313" key="17">
    <source>
        <dbReference type="EMBL" id="KAK0406145.1"/>
    </source>
</evidence>
<proteinExistence type="inferred from homology"/>
<evidence type="ECO:0000259" key="16">
    <source>
        <dbReference type="SMART" id="SM00485"/>
    </source>
</evidence>
<dbReference type="CDD" id="cd09857">
    <property type="entry name" value="PIN_EXO1"/>
    <property type="match status" value="1"/>
</dbReference>
<comment type="cofactor">
    <cofactor evidence="13">
        <name>Mg(2+)</name>
        <dbReference type="ChEBI" id="CHEBI:18420"/>
    </cofactor>
    <text evidence="13">Binds 2 magnesium ions per subunit. They probably participate in the reaction catalyzed by the enzyme. May bind an additional third magnesium ion after substrate binding.</text>
</comment>
<evidence type="ECO:0000256" key="12">
    <source>
        <dbReference type="ARBA" id="ARBA00023242"/>
    </source>
</evidence>
<evidence type="ECO:0000256" key="2">
    <source>
        <dbReference type="ARBA" id="ARBA00010563"/>
    </source>
</evidence>
<keyword evidence="8 13" id="KW-0378">Hydrolase</keyword>
<dbReference type="Gene3D" id="3.40.50.1010">
    <property type="entry name" value="5'-nuclease"/>
    <property type="match status" value="1"/>
</dbReference>
<dbReference type="GO" id="GO:0017108">
    <property type="term" value="F:5'-flap endonuclease activity"/>
    <property type="evidence" value="ECO:0007669"/>
    <property type="project" value="TreeGrafter"/>
</dbReference>
<comment type="function">
    <text evidence="13">5'-&gt;3' double-stranded DNA exonuclease which may also possess a cryptic 3'-&gt;5' double-stranded DNA exonuclease activity. Functions in DNA mismatch repair.</text>
</comment>
<dbReference type="GO" id="GO:0003677">
    <property type="term" value="F:DNA binding"/>
    <property type="evidence" value="ECO:0007669"/>
    <property type="project" value="UniProtKB-UniRule"/>
</dbReference>
<dbReference type="InterPro" id="IPR029060">
    <property type="entry name" value="PIN-like_dom_sf"/>
</dbReference>
<evidence type="ECO:0000256" key="1">
    <source>
        <dbReference type="ARBA" id="ARBA00004123"/>
    </source>
</evidence>
<dbReference type="SUPFAM" id="SSF88723">
    <property type="entry name" value="PIN domain-like"/>
    <property type="match status" value="1"/>
</dbReference>
<feature type="domain" description="XPG N-terminal" evidence="16">
    <location>
        <begin position="1"/>
        <end position="99"/>
    </location>
</feature>
<dbReference type="PANTHER" id="PTHR11081:SF8">
    <property type="entry name" value="EXONUCLEASE 1"/>
    <property type="match status" value="1"/>
</dbReference>
<dbReference type="InterPro" id="IPR036279">
    <property type="entry name" value="5-3_exonuclease_C_sf"/>
</dbReference>
<keyword evidence="6 13" id="KW-0227">DNA damage</keyword>
<dbReference type="Gene3D" id="1.10.150.20">
    <property type="entry name" value="5' to 3' exonuclease, C-terminal subdomain"/>
    <property type="match status" value="1"/>
</dbReference>
<protein>
    <recommendedName>
        <fullName evidence="3 13">Exonuclease 1</fullName>
        <ecNumber evidence="13">3.1.-.-</ecNumber>
    </recommendedName>
</protein>
<dbReference type="InterPro" id="IPR006086">
    <property type="entry name" value="XPG-I_dom"/>
</dbReference>
<dbReference type="InterPro" id="IPR006085">
    <property type="entry name" value="XPG_DNA_repair_N"/>
</dbReference>
<dbReference type="GO" id="GO:0046872">
    <property type="term" value="F:metal ion binding"/>
    <property type="evidence" value="ECO:0007669"/>
    <property type="project" value="UniProtKB-UniRule"/>
</dbReference>
<dbReference type="GO" id="GO:0035312">
    <property type="term" value="F:5'-3' DNA exonuclease activity"/>
    <property type="evidence" value="ECO:0007669"/>
    <property type="project" value="UniProtKB-UniRule"/>
</dbReference>
<evidence type="ECO:0000256" key="10">
    <source>
        <dbReference type="ARBA" id="ARBA00022881"/>
    </source>
</evidence>
<evidence type="ECO:0000256" key="11">
    <source>
        <dbReference type="ARBA" id="ARBA00023204"/>
    </source>
</evidence>